<name>A0A0F9BN13_9ZZZZ</name>
<organism evidence="1">
    <name type="scientific">marine sediment metagenome</name>
    <dbReference type="NCBI Taxonomy" id="412755"/>
    <lineage>
        <taxon>unclassified sequences</taxon>
        <taxon>metagenomes</taxon>
        <taxon>ecological metagenomes</taxon>
    </lineage>
</organism>
<gene>
    <name evidence="1" type="ORF">LCGC14_2707360</name>
</gene>
<dbReference type="EMBL" id="LAZR01048407">
    <property type="protein sequence ID" value="KKK91999.1"/>
    <property type="molecule type" value="Genomic_DNA"/>
</dbReference>
<evidence type="ECO:0000313" key="1">
    <source>
        <dbReference type="EMBL" id="KKK91999.1"/>
    </source>
</evidence>
<proteinExistence type="predicted"/>
<protein>
    <submittedName>
        <fullName evidence="1">Uncharacterized protein</fullName>
    </submittedName>
</protein>
<feature type="non-terminal residue" evidence="1">
    <location>
        <position position="1"/>
    </location>
</feature>
<reference evidence="1" key="1">
    <citation type="journal article" date="2015" name="Nature">
        <title>Complex archaea that bridge the gap between prokaryotes and eukaryotes.</title>
        <authorList>
            <person name="Spang A."/>
            <person name="Saw J.H."/>
            <person name="Jorgensen S.L."/>
            <person name="Zaremba-Niedzwiedzka K."/>
            <person name="Martijn J."/>
            <person name="Lind A.E."/>
            <person name="van Eijk R."/>
            <person name="Schleper C."/>
            <person name="Guy L."/>
            <person name="Ettema T.J."/>
        </authorList>
    </citation>
    <scope>NUCLEOTIDE SEQUENCE</scope>
</reference>
<dbReference type="AlphaFoldDB" id="A0A0F9BN13"/>
<accession>A0A0F9BN13</accession>
<sequence>VVKDFVKILSFMCEYLGVDLCREYLKGKGFNIIIKHT</sequence>
<comment type="caution">
    <text evidence="1">The sequence shown here is derived from an EMBL/GenBank/DDBJ whole genome shotgun (WGS) entry which is preliminary data.</text>
</comment>